<comment type="caution">
    <text evidence="8">The sequence shown here is derived from an EMBL/GenBank/DDBJ whole genome shotgun (WGS) entry which is preliminary data.</text>
</comment>
<feature type="domain" description="Major facilitator superfamily (MFS) profile" evidence="7">
    <location>
        <begin position="1"/>
        <end position="396"/>
    </location>
</feature>
<comment type="subcellular location">
    <subcellularLocation>
        <location evidence="1">Cell membrane</location>
        <topology evidence="1">Multi-pass membrane protein</topology>
    </subcellularLocation>
</comment>
<organism evidence="8 9">
    <name type="scientific">Nonomuraea soli</name>
    <dbReference type="NCBI Taxonomy" id="1032476"/>
    <lineage>
        <taxon>Bacteria</taxon>
        <taxon>Bacillati</taxon>
        <taxon>Actinomycetota</taxon>
        <taxon>Actinomycetes</taxon>
        <taxon>Streptosporangiales</taxon>
        <taxon>Streptosporangiaceae</taxon>
        <taxon>Nonomuraea</taxon>
    </lineage>
</organism>
<keyword evidence="4 6" id="KW-1133">Transmembrane helix</keyword>
<dbReference type="PANTHER" id="PTHR23513:SF18">
    <property type="entry name" value="INTEGRAL MEMBRANE PROTEIN"/>
    <property type="match status" value="1"/>
</dbReference>
<feature type="transmembrane region" description="Helical" evidence="6">
    <location>
        <begin position="218"/>
        <end position="241"/>
    </location>
</feature>
<reference evidence="8 9" key="1">
    <citation type="submission" date="2020-07" db="EMBL/GenBank/DDBJ databases">
        <title>Genomic Encyclopedia of Type Strains, Phase IV (KMG-IV): sequencing the most valuable type-strain genomes for metagenomic binning, comparative biology and taxonomic classification.</title>
        <authorList>
            <person name="Goeker M."/>
        </authorList>
    </citation>
    <scope>NUCLEOTIDE SEQUENCE [LARGE SCALE GENOMIC DNA]</scope>
    <source>
        <strain evidence="8 9">DSM 45533</strain>
    </source>
</reference>
<dbReference type="CDD" id="cd06173">
    <property type="entry name" value="MFS_MefA_like"/>
    <property type="match status" value="1"/>
</dbReference>
<dbReference type="InterPro" id="IPR011701">
    <property type="entry name" value="MFS"/>
</dbReference>
<protein>
    <submittedName>
        <fullName evidence="8">MFS family permease</fullName>
    </submittedName>
</protein>
<evidence type="ECO:0000256" key="4">
    <source>
        <dbReference type="ARBA" id="ARBA00022989"/>
    </source>
</evidence>
<keyword evidence="5 6" id="KW-0472">Membrane</keyword>
<dbReference type="Proteomes" id="UP000530928">
    <property type="component" value="Unassembled WGS sequence"/>
</dbReference>
<evidence type="ECO:0000256" key="3">
    <source>
        <dbReference type="ARBA" id="ARBA00022692"/>
    </source>
</evidence>
<dbReference type="InterPro" id="IPR020846">
    <property type="entry name" value="MFS_dom"/>
</dbReference>
<evidence type="ECO:0000259" key="7">
    <source>
        <dbReference type="PROSITE" id="PS50850"/>
    </source>
</evidence>
<dbReference type="AlphaFoldDB" id="A0A7W0CII4"/>
<feature type="transmembrane region" description="Helical" evidence="6">
    <location>
        <begin position="253"/>
        <end position="274"/>
    </location>
</feature>
<dbReference type="Pfam" id="PF07690">
    <property type="entry name" value="MFS_1"/>
    <property type="match status" value="2"/>
</dbReference>
<dbReference type="PROSITE" id="PS50850">
    <property type="entry name" value="MFS"/>
    <property type="match status" value="1"/>
</dbReference>
<evidence type="ECO:0000256" key="1">
    <source>
        <dbReference type="ARBA" id="ARBA00004651"/>
    </source>
</evidence>
<dbReference type="Gene3D" id="1.20.1250.20">
    <property type="entry name" value="MFS general substrate transporter like domains"/>
    <property type="match status" value="1"/>
</dbReference>
<evidence type="ECO:0000256" key="5">
    <source>
        <dbReference type="ARBA" id="ARBA00023136"/>
    </source>
</evidence>
<dbReference type="PANTHER" id="PTHR23513">
    <property type="entry name" value="INTEGRAL MEMBRANE EFFLUX PROTEIN-RELATED"/>
    <property type="match status" value="1"/>
</dbReference>
<feature type="transmembrane region" description="Helical" evidence="6">
    <location>
        <begin position="12"/>
        <end position="36"/>
    </location>
</feature>
<name>A0A7W0CII4_9ACTN</name>
<dbReference type="InterPro" id="IPR036259">
    <property type="entry name" value="MFS_trans_sf"/>
</dbReference>
<evidence type="ECO:0000313" key="8">
    <source>
        <dbReference type="EMBL" id="MBA2891793.1"/>
    </source>
</evidence>
<dbReference type="SUPFAM" id="SSF103473">
    <property type="entry name" value="MFS general substrate transporter"/>
    <property type="match status" value="1"/>
</dbReference>
<gene>
    <name evidence="8" type="ORF">HNR30_003134</name>
</gene>
<dbReference type="GO" id="GO:0005886">
    <property type="term" value="C:plasma membrane"/>
    <property type="evidence" value="ECO:0007669"/>
    <property type="project" value="UniProtKB-SubCell"/>
</dbReference>
<proteinExistence type="predicted"/>
<evidence type="ECO:0000256" key="6">
    <source>
        <dbReference type="SAM" id="Phobius"/>
    </source>
</evidence>
<sequence length="456" mass="48084">MLAVLRNRAYRHLFTAQIVALAGTGLATIALSLLAYDLAGANATVVLGTALAIKMIAYVVVAPVASAFADRIPRRALMVTMDVSRATVALALPFVSEVWQVYVLIFVLQSASAAFTPAFQATIPDVLPDERDYTQALSLSRLAYDLESLFSPALAAALLTLISYNWLFAGTAVGFVASAVLVVSVLLPRPAPVEREGGIYTKALRGTRLFLATPRLRAVLALDLAAAAAGATVIITTVVLVQEHLKLPVSQVSLALGAYGAGSIVVAVVLPRLLSHIPDRVVMTAGAFALLPAFVLLAVPGFLTWPTLLVLWFAFGAASSVILTPTGRLIRRSTTPEDRTAVFAAHFSLSHGCWLLTYPLVGWLAAGAGMAVTASVTGALALVAALAAVRVWPSGDEVALDHVHDDLPQEHPHLAGARVVPDGWSHNHDFVIDDLHTAWPVARVEAHSAQGLPGPR</sequence>
<dbReference type="RefSeq" id="WP_181610556.1">
    <property type="nucleotide sequence ID" value="NZ_BAABAM010000002.1"/>
</dbReference>
<evidence type="ECO:0000256" key="2">
    <source>
        <dbReference type="ARBA" id="ARBA00022475"/>
    </source>
</evidence>
<keyword evidence="2" id="KW-1003">Cell membrane</keyword>
<feature type="transmembrane region" description="Helical" evidence="6">
    <location>
        <begin position="281"/>
        <end position="303"/>
    </location>
</feature>
<feature type="transmembrane region" description="Helical" evidence="6">
    <location>
        <begin position="367"/>
        <end position="389"/>
    </location>
</feature>
<accession>A0A7W0CII4</accession>
<feature type="transmembrane region" description="Helical" evidence="6">
    <location>
        <begin position="42"/>
        <end position="64"/>
    </location>
</feature>
<dbReference type="EMBL" id="JACDUR010000003">
    <property type="protein sequence ID" value="MBA2891793.1"/>
    <property type="molecule type" value="Genomic_DNA"/>
</dbReference>
<evidence type="ECO:0000313" key="9">
    <source>
        <dbReference type="Proteomes" id="UP000530928"/>
    </source>
</evidence>
<feature type="transmembrane region" description="Helical" evidence="6">
    <location>
        <begin position="309"/>
        <end position="330"/>
    </location>
</feature>
<feature type="transmembrane region" description="Helical" evidence="6">
    <location>
        <begin position="342"/>
        <end position="361"/>
    </location>
</feature>
<keyword evidence="9" id="KW-1185">Reference proteome</keyword>
<dbReference type="GO" id="GO:0022857">
    <property type="term" value="F:transmembrane transporter activity"/>
    <property type="evidence" value="ECO:0007669"/>
    <property type="project" value="InterPro"/>
</dbReference>
<keyword evidence="3 6" id="KW-0812">Transmembrane</keyword>
<feature type="transmembrane region" description="Helical" evidence="6">
    <location>
        <begin position="168"/>
        <end position="187"/>
    </location>
</feature>